<dbReference type="EMBL" id="BGPR01024855">
    <property type="protein sequence ID" value="GBN93255.1"/>
    <property type="molecule type" value="Genomic_DNA"/>
</dbReference>
<name>A0A4Y2T285_ARAVE</name>
<sequence length="82" mass="9243">MMVIVVDNYAPALRCYATEKQMSSKICPILTTKILKRLAESSIYDLNPFYPTPGRDRMDGLEATYCGADFVPQKNSGDEIIY</sequence>
<evidence type="ECO:0000313" key="1">
    <source>
        <dbReference type="EMBL" id="GBN93255.1"/>
    </source>
</evidence>
<dbReference type="AlphaFoldDB" id="A0A4Y2T285"/>
<keyword evidence="2" id="KW-1185">Reference proteome</keyword>
<accession>A0A4Y2T285</accession>
<gene>
    <name evidence="1" type="ORF">AVEN_203135_1</name>
</gene>
<comment type="caution">
    <text evidence="1">The sequence shown here is derived from an EMBL/GenBank/DDBJ whole genome shotgun (WGS) entry which is preliminary data.</text>
</comment>
<organism evidence="1 2">
    <name type="scientific">Araneus ventricosus</name>
    <name type="common">Orbweaver spider</name>
    <name type="synonym">Epeira ventricosa</name>
    <dbReference type="NCBI Taxonomy" id="182803"/>
    <lineage>
        <taxon>Eukaryota</taxon>
        <taxon>Metazoa</taxon>
        <taxon>Ecdysozoa</taxon>
        <taxon>Arthropoda</taxon>
        <taxon>Chelicerata</taxon>
        <taxon>Arachnida</taxon>
        <taxon>Araneae</taxon>
        <taxon>Araneomorphae</taxon>
        <taxon>Entelegynae</taxon>
        <taxon>Araneoidea</taxon>
        <taxon>Araneidae</taxon>
        <taxon>Araneus</taxon>
    </lineage>
</organism>
<dbReference type="Proteomes" id="UP000499080">
    <property type="component" value="Unassembled WGS sequence"/>
</dbReference>
<evidence type="ECO:0000313" key="2">
    <source>
        <dbReference type="Proteomes" id="UP000499080"/>
    </source>
</evidence>
<protein>
    <submittedName>
        <fullName evidence="1">Uncharacterized protein</fullName>
    </submittedName>
</protein>
<proteinExistence type="predicted"/>
<reference evidence="1 2" key="1">
    <citation type="journal article" date="2019" name="Sci. Rep.">
        <title>Orb-weaving spider Araneus ventricosus genome elucidates the spidroin gene catalogue.</title>
        <authorList>
            <person name="Kono N."/>
            <person name="Nakamura H."/>
            <person name="Ohtoshi R."/>
            <person name="Moran D.A.P."/>
            <person name="Shinohara A."/>
            <person name="Yoshida Y."/>
            <person name="Fujiwara M."/>
            <person name="Mori M."/>
            <person name="Tomita M."/>
            <person name="Arakawa K."/>
        </authorList>
    </citation>
    <scope>NUCLEOTIDE SEQUENCE [LARGE SCALE GENOMIC DNA]</scope>
</reference>